<comment type="caution">
    <text evidence="1">The sequence shown here is derived from an EMBL/GenBank/DDBJ whole genome shotgun (WGS) entry which is preliminary data.</text>
</comment>
<protein>
    <submittedName>
        <fullName evidence="1">Uncharacterized protein</fullName>
    </submittedName>
</protein>
<proteinExistence type="predicted"/>
<organism evidence="1 2">
    <name type="scientific">Bacillus cereus</name>
    <dbReference type="NCBI Taxonomy" id="1396"/>
    <lineage>
        <taxon>Bacteria</taxon>
        <taxon>Bacillati</taxon>
        <taxon>Bacillota</taxon>
        <taxon>Bacilli</taxon>
        <taxon>Bacillales</taxon>
        <taxon>Bacillaceae</taxon>
        <taxon>Bacillus</taxon>
        <taxon>Bacillus cereus group</taxon>
    </lineage>
</organism>
<sequence>MKVNNNNAEITYYDSFSAYKSAHPDSTTTEEQYKQYFSTGDAIEKLFVGEPARLLRHFHALNSVKMTLPFEGKTYNINLDRNSLNTYLGFKIESLKVDDKSWTNKFDNPYVYTKAKRTEFFKKFVTVK</sequence>
<reference evidence="1 2" key="1">
    <citation type="submission" date="2017-09" db="EMBL/GenBank/DDBJ databases">
        <title>Large-scale bioinformatics analysis of Bacillus genomes uncovers conserved roles of natural products in bacterial physiology.</title>
        <authorList>
            <consortium name="Agbiome Team Llc"/>
            <person name="Bleich R.M."/>
            <person name="Grubbs K.J."/>
            <person name="Santa Maria K.C."/>
            <person name="Allen S.E."/>
            <person name="Farag S."/>
            <person name="Shank E.A."/>
            <person name="Bowers A."/>
        </authorList>
    </citation>
    <scope>NUCLEOTIDE SEQUENCE [LARGE SCALE GENOMIC DNA]</scope>
    <source>
        <strain evidence="1 2">AFS061806</strain>
    </source>
</reference>
<evidence type="ECO:0000313" key="2">
    <source>
        <dbReference type="Proteomes" id="UP000224076"/>
    </source>
</evidence>
<dbReference type="Proteomes" id="UP000224076">
    <property type="component" value="Unassembled WGS sequence"/>
</dbReference>
<dbReference type="AlphaFoldDB" id="A0A2B3U2X3"/>
<evidence type="ECO:0000313" key="1">
    <source>
        <dbReference type="EMBL" id="PFU43881.1"/>
    </source>
</evidence>
<accession>A0A2B3U2X3</accession>
<name>A0A2B3U2X3_BACCE</name>
<dbReference type="EMBL" id="NVDG01000018">
    <property type="protein sequence ID" value="PFU43881.1"/>
    <property type="molecule type" value="Genomic_DNA"/>
</dbReference>
<gene>
    <name evidence="1" type="ORF">COK86_09470</name>
</gene>